<evidence type="ECO:0000256" key="1">
    <source>
        <dbReference type="SAM" id="MobiDB-lite"/>
    </source>
</evidence>
<accession>A0A914PRW1</accession>
<dbReference type="Gene3D" id="3.40.50.300">
    <property type="entry name" value="P-loop containing nucleotide triphosphate hydrolases"/>
    <property type="match status" value="1"/>
</dbReference>
<proteinExistence type="predicted"/>
<dbReference type="InterPro" id="IPR027417">
    <property type="entry name" value="P-loop_NTPase"/>
</dbReference>
<sequence length="445" mass="51323">MGDANTTGDGNTQTTANATGGGNTQAMANNHSMIWPPPAYTGKVRFDVWEAQLDICKNLYRILFKGTSKIPLNQARIHKILFRFKLSPGENTRKEDFISIDAGFISVDEFFCPNWTIHSLDKKKVFFAEMPKPISDYTIDKYPFIYQNLFQECIRVAEIDFKEYLKLAEKYESEINYVPPKCLLITNTARSASTLFGSMLQHSGHSTVFGEHPALTTIAIGFCQGFWNENDVMQLLNSTIKILRKNFPPNHLLIFKARSIETFLVPFLSKQFPEIQHIFMFRKNGLKSVEKMLSLGDSIYINMCQMYIHFPSLMKCLTSLIWNTFKELKPATILEASIITFAEPYFNYKKYQILYNFPIIWQHELIEAPEKVLAPIFEKFEIPDTFIPAAIDRMKYDSQDGTFLSQKIMKKYSATKNVTPELKEKILVYAKHFEIEPNLLGIFDD</sequence>
<evidence type="ECO:0000313" key="2">
    <source>
        <dbReference type="Proteomes" id="UP000887578"/>
    </source>
</evidence>
<reference evidence="3" key="1">
    <citation type="submission" date="2022-11" db="UniProtKB">
        <authorList>
            <consortium name="WormBaseParasite"/>
        </authorList>
    </citation>
    <scope>IDENTIFICATION</scope>
</reference>
<protein>
    <submittedName>
        <fullName evidence="3">Uncharacterized protein</fullName>
    </submittedName>
</protein>
<organism evidence="2 3">
    <name type="scientific">Panagrolaimus davidi</name>
    <dbReference type="NCBI Taxonomy" id="227884"/>
    <lineage>
        <taxon>Eukaryota</taxon>
        <taxon>Metazoa</taxon>
        <taxon>Ecdysozoa</taxon>
        <taxon>Nematoda</taxon>
        <taxon>Chromadorea</taxon>
        <taxon>Rhabditida</taxon>
        <taxon>Tylenchina</taxon>
        <taxon>Panagrolaimomorpha</taxon>
        <taxon>Panagrolaimoidea</taxon>
        <taxon>Panagrolaimidae</taxon>
        <taxon>Panagrolaimus</taxon>
    </lineage>
</organism>
<dbReference type="AlphaFoldDB" id="A0A914PRW1"/>
<dbReference type="PANTHER" id="PTHR33844">
    <property type="entry name" value="SULFOTRANSFER_1 DOMAIN-CONTAINING PROTEIN"/>
    <property type="match status" value="1"/>
</dbReference>
<keyword evidence="2" id="KW-1185">Reference proteome</keyword>
<name>A0A914PRW1_9BILA</name>
<dbReference type="PANTHER" id="PTHR33844:SF1">
    <property type="entry name" value="SULFOTRANSFERASE DOMAIN-CONTAINING PROTEIN"/>
    <property type="match status" value="1"/>
</dbReference>
<evidence type="ECO:0000313" key="3">
    <source>
        <dbReference type="WBParaSite" id="PDA_v2.g2137.t1"/>
    </source>
</evidence>
<dbReference type="WBParaSite" id="PDA_v2.g2137.t1">
    <property type="protein sequence ID" value="PDA_v2.g2137.t1"/>
    <property type="gene ID" value="PDA_v2.g2137"/>
</dbReference>
<dbReference type="Proteomes" id="UP000887578">
    <property type="component" value="Unplaced"/>
</dbReference>
<feature type="region of interest" description="Disordered" evidence="1">
    <location>
        <begin position="1"/>
        <end position="28"/>
    </location>
</feature>